<gene>
    <name evidence="2" type="ORF">WN51_08422</name>
</gene>
<evidence type="ECO:0000313" key="2">
    <source>
        <dbReference type="EMBL" id="KOX80245.1"/>
    </source>
</evidence>
<evidence type="ECO:0000313" key="3">
    <source>
        <dbReference type="Proteomes" id="UP000053105"/>
    </source>
</evidence>
<name>A0A0M9A9Y8_9HYME</name>
<proteinExistence type="predicted"/>
<organism evidence="2 3">
    <name type="scientific">Melipona quadrifasciata</name>
    <dbReference type="NCBI Taxonomy" id="166423"/>
    <lineage>
        <taxon>Eukaryota</taxon>
        <taxon>Metazoa</taxon>
        <taxon>Ecdysozoa</taxon>
        <taxon>Arthropoda</taxon>
        <taxon>Hexapoda</taxon>
        <taxon>Insecta</taxon>
        <taxon>Pterygota</taxon>
        <taxon>Neoptera</taxon>
        <taxon>Endopterygota</taxon>
        <taxon>Hymenoptera</taxon>
        <taxon>Apocrita</taxon>
        <taxon>Aculeata</taxon>
        <taxon>Apoidea</taxon>
        <taxon>Anthophila</taxon>
        <taxon>Apidae</taxon>
        <taxon>Melipona</taxon>
    </lineage>
</organism>
<sequence length="205" mass="22856">MCPKLQPEVKSEFVFLRDDFISRGSLTSIVILFVNIKTFMQRVIIVLLNSIAKSNSKINNFGTRRAKKFLPCEKAEDLPYSAPDSLQMESCLHFLRCPGFLACPAASCLSPGLSLAPLVSRRSPYELLRTVEKLNKNNGITKEEGARAGSRQLPSSPVAVCQVIIIVKFSTVLVVLVSLFKKHLKEQKCALRSSRMKQFKLPIEG</sequence>
<evidence type="ECO:0000256" key="1">
    <source>
        <dbReference type="SAM" id="Phobius"/>
    </source>
</evidence>
<dbReference type="Proteomes" id="UP000053105">
    <property type="component" value="Unassembled WGS sequence"/>
</dbReference>
<keyword evidence="3" id="KW-1185">Reference proteome</keyword>
<feature type="transmembrane region" description="Helical" evidence="1">
    <location>
        <begin position="157"/>
        <end position="180"/>
    </location>
</feature>
<reference evidence="2 3" key="1">
    <citation type="submission" date="2015-07" db="EMBL/GenBank/DDBJ databases">
        <title>The genome of Melipona quadrifasciata.</title>
        <authorList>
            <person name="Pan H."/>
            <person name="Kapheim K."/>
        </authorList>
    </citation>
    <scope>NUCLEOTIDE SEQUENCE [LARGE SCALE GENOMIC DNA]</scope>
    <source>
        <strain evidence="2">0111107301</strain>
        <tissue evidence="2">Whole body</tissue>
    </source>
</reference>
<dbReference type="EMBL" id="KQ435706">
    <property type="protein sequence ID" value="KOX80245.1"/>
    <property type="molecule type" value="Genomic_DNA"/>
</dbReference>
<dbReference type="AlphaFoldDB" id="A0A0M9A9Y8"/>
<keyword evidence="1" id="KW-0472">Membrane</keyword>
<accession>A0A0M9A9Y8</accession>
<keyword evidence="1" id="KW-1133">Transmembrane helix</keyword>
<protein>
    <submittedName>
        <fullName evidence="2">Uncharacterized protein</fullName>
    </submittedName>
</protein>
<keyword evidence="1" id="KW-0812">Transmembrane</keyword>